<dbReference type="Proteomes" id="UP000494040">
    <property type="component" value="Unassembled WGS sequence"/>
</dbReference>
<protein>
    <submittedName>
        <fullName evidence="2">Uncharacterized protein</fullName>
    </submittedName>
</protein>
<dbReference type="EnsemblMetazoa" id="XM_014402282.2">
    <property type="protein sequence ID" value="XP_014257768.2"/>
    <property type="gene ID" value="LOC106671387"/>
</dbReference>
<sequence>MSEFGKDMRNNNKLENKKNGRKREKGWKSPFLVKEWFQDIHDAEKALCKDLEPNFKWWMLKVLAEEERPDYDQILQAIRSSPTFAELDEEVKSTEESRAKSSPSTYSSRAESTSPTEKPKATDKTGYTTPVRRLLLKTPNLDKLFEEQNLPSFDDDLLVIPPTQPPTPPADILEDRRSAFQKMLSMTNNEVAANWRKPVRKTSYSEMTLEEQSEFESAKIAKEFCKWLESIGMENLRIDEKTLKELFDISLNYPATLSFCAEIKELPTVPKTIAELYHVKHKAERKITRQLLKWDAEYEKKEVKSVAFGKCLPVTEKHKPWNKDTFNLWFWPKFVTRKLKSGQDLWEKLLGSEVLDYYCIWLTENPQQKVPEYLKQIGYIDKVKAKYEANREKFHITKKKTDGKEEFWLFSKNQYDVNEEEYIKNIPAFEEIQSLMKERRPKNYCEECEEDLKMIALKREMELAEQEQTESQSKEGEPTIDAQINGYEKIEETEIIEKKEVETVEKLKDTEENTNIPNEQDENIINEMESTDNINND</sequence>
<feature type="compositionally biased region" description="Basic and acidic residues" evidence="1">
    <location>
        <begin position="1"/>
        <end position="18"/>
    </location>
</feature>
<dbReference type="RefSeq" id="XP_014257768.2">
    <property type="nucleotide sequence ID" value="XM_014402282.2"/>
</dbReference>
<organism evidence="2 3">
    <name type="scientific">Cimex lectularius</name>
    <name type="common">Bed bug</name>
    <name type="synonym">Acanthia lectularia</name>
    <dbReference type="NCBI Taxonomy" id="79782"/>
    <lineage>
        <taxon>Eukaryota</taxon>
        <taxon>Metazoa</taxon>
        <taxon>Ecdysozoa</taxon>
        <taxon>Arthropoda</taxon>
        <taxon>Hexapoda</taxon>
        <taxon>Insecta</taxon>
        <taxon>Pterygota</taxon>
        <taxon>Neoptera</taxon>
        <taxon>Paraneoptera</taxon>
        <taxon>Hemiptera</taxon>
        <taxon>Heteroptera</taxon>
        <taxon>Panheteroptera</taxon>
        <taxon>Cimicomorpha</taxon>
        <taxon>Cimicidae</taxon>
        <taxon>Cimex</taxon>
    </lineage>
</organism>
<proteinExistence type="predicted"/>
<evidence type="ECO:0000313" key="2">
    <source>
        <dbReference type="EnsemblMetazoa" id="XP_014257768.2"/>
    </source>
</evidence>
<feature type="region of interest" description="Disordered" evidence="1">
    <location>
        <begin position="1"/>
        <end position="26"/>
    </location>
</feature>
<feature type="region of interest" description="Disordered" evidence="1">
    <location>
        <begin position="87"/>
        <end position="127"/>
    </location>
</feature>
<feature type="compositionally biased region" description="Basic and acidic residues" evidence="1">
    <location>
        <begin position="90"/>
        <end position="99"/>
    </location>
</feature>
<feature type="region of interest" description="Disordered" evidence="1">
    <location>
        <begin position="463"/>
        <end position="487"/>
    </location>
</feature>
<evidence type="ECO:0000313" key="3">
    <source>
        <dbReference type="Proteomes" id="UP000494040"/>
    </source>
</evidence>
<dbReference type="AlphaFoldDB" id="A0A8I6S7D2"/>
<name>A0A8I6S7D2_CIMLE</name>
<reference evidence="2" key="1">
    <citation type="submission" date="2022-01" db="UniProtKB">
        <authorList>
            <consortium name="EnsemblMetazoa"/>
        </authorList>
    </citation>
    <scope>IDENTIFICATION</scope>
</reference>
<feature type="compositionally biased region" description="Polar residues" evidence="1">
    <location>
        <begin position="100"/>
        <end position="116"/>
    </location>
</feature>
<feature type="region of interest" description="Disordered" evidence="1">
    <location>
        <begin position="505"/>
        <end position="537"/>
    </location>
</feature>
<dbReference type="OrthoDB" id="6631104at2759"/>
<accession>A0A8I6S7D2</accession>
<evidence type="ECO:0000256" key="1">
    <source>
        <dbReference type="SAM" id="MobiDB-lite"/>
    </source>
</evidence>
<keyword evidence="3" id="KW-1185">Reference proteome</keyword>
<dbReference type="GeneID" id="106671387"/>
<dbReference type="KEGG" id="clec:106671387"/>